<protein>
    <submittedName>
        <fullName evidence="1">Uncharacterized protein</fullName>
    </submittedName>
</protein>
<accession>A0A9Q3B8C4</accession>
<evidence type="ECO:0000313" key="2">
    <source>
        <dbReference type="Proteomes" id="UP000765509"/>
    </source>
</evidence>
<proteinExistence type="predicted"/>
<keyword evidence="2" id="KW-1185">Reference proteome</keyword>
<dbReference type="EMBL" id="AVOT02000020">
    <property type="protein sequence ID" value="MBW0460472.1"/>
    <property type="molecule type" value="Genomic_DNA"/>
</dbReference>
<dbReference type="Proteomes" id="UP000765509">
    <property type="component" value="Unassembled WGS sequence"/>
</dbReference>
<organism evidence="1 2">
    <name type="scientific">Austropuccinia psidii MF-1</name>
    <dbReference type="NCBI Taxonomy" id="1389203"/>
    <lineage>
        <taxon>Eukaryota</taxon>
        <taxon>Fungi</taxon>
        <taxon>Dikarya</taxon>
        <taxon>Basidiomycota</taxon>
        <taxon>Pucciniomycotina</taxon>
        <taxon>Pucciniomycetes</taxon>
        <taxon>Pucciniales</taxon>
        <taxon>Sphaerophragmiaceae</taxon>
        <taxon>Austropuccinia</taxon>
    </lineage>
</organism>
<sequence>MLYPFGMEAIIHIPTIQQQNKLVPSRIECRILKPLITGGWLLWDPNSNKMVQSASIIFSQFQPSKVFAEHSLEGLITHILNAMTLEEVPTERYFTNENKEISSLPMAKDIHILDHLSKALSCQHSEYWKRVCMKELAQISGKFSRWNCT</sequence>
<evidence type="ECO:0000313" key="1">
    <source>
        <dbReference type="EMBL" id="MBW0460472.1"/>
    </source>
</evidence>
<comment type="caution">
    <text evidence="1">The sequence shown here is derived from an EMBL/GenBank/DDBJ whole genome shotgun (WGS) entry which is preliminary data.</text>
</comment>
<name>A0A9Q3B8C4_9BASI</name>
<reference evidence="1" key="1">
    <citation type="submission" date="2021-03" db="EMBL/GenBank/DDBJ databases">
        <title>Draft genome sequence of rust myrtle Austropuccinia psidii MF-1, a brazilian biotype.</title>
        <authorList>
            <person name="Quecine M.C."/>
            <person name="Pachon D.M.R."/>
            <person name="Bonatelli M.L."/>
            <person name="Correr F.H."/>
            <person name="Franceschini L.M."/>
            <person name="Leite T.F."/>
            <person name="Margarido G.R.A."/>
            <person name="Almeida C.A."/>
            <person name="Ferrarezi J.A."/>
            <person name="Labate C.A."/>
        </authorList>
    </citation>
    <scope>NUCLEOTIDE SEQUENCE</scope>
    <source>
        <strain evidence="1">MF-1</strain>
    </source>
</reference>
<gene>
    <name evidence="1" type="ORF">O181_000187</name>
</gene>
<dbReference type="OrthoDB" id="2518395at2759"/>
<dbReference type="AlphaFoldDB" id="A0A9Q3B8C4"/>